<comment type="similarity">
    <text evidence="1">Belongs to the archease family.</text>
</comment>
<evidence type="ECO:0000259" key="5">
    <source>
        <dbReference type="Pfam" id="PF01951"/>
    </source>
</evidence>
<protein>
    <submittedName>
        <fullName evidence="6">Archease</fullName>
    </submittedName>
</protein>
<dbReference type="InterPro" id="IPR036820">
    <property type="entry name" value="Archease_dom_sf"/>
</dbReference>
<sequence>MAYEILPHTGDLRVRLTGKTKAGLFQSALKGMFAAAGPRYVNDVEPENRVIQERHFSVEGASAEDILVNLLNEAISLSDIHHESYEDIKFSLVTDAKAEGYFVDRAVRGFDTQIKAATHHNLSLQKREDTGEWEATVTFDV</sequence>
<dbReference type="Gene3D" id="3.55.10.10">
    <property type="entry name" value="Archease domain"/>
    <property type="match status" value="1"/>
</dbReference>
<dbReference type="EMBL" id="JABTTY010000001">
    <property type="protein sequence ID" value="MBE7525542.1"/>
    <property type="molecule type" value="Genomic_DNA"/>
</dbReference>
<dbReference type="GO" id="GO:0046872">
    <property type="term" value="F:metal ion binding"/>
    <property type="evidence" value="ECO:0007669"/>
    <property type="project" value="UniProtKB-KW"/>
</dbReference>
<comment type="caution">
    <text evidence="6">The sequence shown here is derived from an EMBL/GenBank/DDBJ whole genome shotgun (WGS) entry which is preliminary data.</text>
</comment>
<dbReference type="InterPro" id="IPR023572">
    <property type="entry name" value="Archease_dom"/>
</dbReference>
<keyword evidence="2" id="KW-0819">tRNA processing</keyword>
<organism evidence="6 7">
    <name type="scientific">candidate division WWE3 bacterium</name>
    <dbReference type="NCBI Taxonomy" id="2053526"/>
    <lineage>
        <taxon>Bacteria</taxon>
        <taxon>Katanobacteria</taxon>
    </lineage>
</organism>
<keyword evidence="4" id="KW-0106">Calcium</keyword>
<feature type="domain" description="Archease" evidence="5">
    <location>
        <begin position="3"/>
        <end position="141"/>
    </location>
</feature>
<evidence type="ECO:0000313" key="6">
    <source>
        <dbReference type="EMBL" id="MBE7525542.1"/>
    </source>
</evidence>
<dbReference type="GO" id="GO:0008033">
    <property type="term" value="P:tRNA processing"/>
    <property type="evidence" value="ECO:0007669"/>
    <property type="project" value="UniProtKB-KW"/>
</dbReference>
<evidence type="ECO:0000256" key="3">
    <source>
        <dbReference type="ARBA" id="ARBA00022723"/>
    </source>
</evidence>
<evidence type="ECO:0000313" key="7">
    <source>
        <dbReference type="Proteomes" id="UP000710385"/>
    </source>
</evidence>
<proteinExistence type="inferred from homology"/>
<evidence type="ECO:0000256" key="2">
    <source>
        <dbReference type="ARBA" id="ARBA00022694"/>
    </source>
</evidence>
<dbReference type="SUPFAM" id="SSF69819">
    <property type="entry name" value="MTH1598-like"/>
    <property type="match status" value="1"/>
</dbReference>
<gene>
    <name evidence="6" type="ORF">HS096_04130</name>
</gene>
<dbReference type="Proteomes" id="UP000710385">
    <property type="component" value="Unassembled WGS sequence"/>
</dbReference>
<keyword evidence="3" id="KW-0479">Metal-binding</keyword>
<evidence type="ECO:0000256" key="4">
    <source>
        <dbReference type="ARBA" id="ARBA00022837"/>
    </source>
</evidence>
<dbReference type="Pfam" id="PF01951">
    <property type="entry name" value="Archease"/>
    <property type="match status" value="1"/>
</dbReference>
<name>A0A928TSH8_UNCKA</name>
<evidence type="ECO:0000256" key="1">
    <source>
        <dbReference type="ARBA" id="ARBA00007963"/>
    </source>
</evidence>
<accession>A0A928TSH8</accession>
<dbReference type="AlphaFoldDB" id="A0A928TSH8"/>
<reference evidence="6" key="1">
    <citation type="submission" date="2020-05" db="EMBL/GenBank/DDBJ databases">
        <title>High-Quality Genomes of Partial-Nitritation/Anammox System by Hierarchical Clustering Based Hybrid Assembly.</title>
        <authorList>
            <person name="Liu L."/>
            <person name="Wang Y."/>
            <person name="Che Y."/>
            <person name="Chen Y."/>
            <person name="Xia Y."/>
            <person name="Luo R."/>
            <person name="Cheng S.H."/>
            <person name="Zheng C."/>
            <person name="Zhang T."/>
        </authorList>
    </citation>
    <scope>NUCLEOTIDE SEQUENCE</scope>
    <source>
        <strain evidence="6">H1_PAT1</strain>
    </source>
</reference>